<organism evidence="1 2">
    <name type="scientific">Striga asiatica</name>
    <name type="common">Asiatic witchweed</name>
    <name type="synonym">Buchnera asiatica</name>
    <dbReference type="NCBI Taxonomy" id="4170"/>
    <lineage>
        <taxon>Eukaryota</taxon>
        <taxon>Viridiplantae</taxon>
        <taxon>Streptophyta</taxon>
        <taxon>Embryophyta</taxon>
        <taxon>Tracheophyta</taxon>
        <taxon>Spermatophyta</taxon>
        <taxon>Magnoliopsida</taxon>
        <taxon>eudicotyledons</taxon>
        <taxon>Gunneridae</taxon>
        <taxon>Pentapetalae</taxon>
        <taxon>asterids</taxon>
        <taxon>lamiids</taxon>
        <taxon>Lamiales</taxon>
        <taxon>Orobanchaceae</taxon>
        <taxon>Buchnereae</taxon>
        <taxon>Striga</taxon>
    </lineage>
</organism>
<dbReference type="EMBL" id="BKCP01006294">
    <property type="protein sequence ID" value="GER42092.1"/>
    <property type="molecule type" value="Genomic_DNA"/>
</dbReference>
<accession>A0A5A7QAU2</accession>
<protein>
    <submittedName>
        <fullName evidence="1">Glutamate-rich WD repeat-containing protein 1</fullName>
    </submittedName>
</protein>
<name>A0A5A7QAU2_STRAF</name>
<evidence type="ECO:0000313" key="2">
    <source>
        <dbReference type="Proteomes" id="UP000325081"/>
    </source>
</evidence>
<evidence type="ECO:0000313" key="1">
    <source>
        <dbReference type="EMBL" id="GER42092.1"/>
    </source>
</evidence>
<proteinExistence type="predicted"/>
<reference evidence="2" key="1">
    <citation type="journal article" date="2019" name="Curr. Biol.">
        <title>Genome Sequence of Striga asiatica Provides Insight into the Evolution of Plant Parasitism.</title>
        <authorList>
            <person name="Yoshida S."/>
            <person name="Kim S."/>
            <person name="Wafula E.K."/>
            <person name="Tanskanen J."/>
            <person name="Kim Y.M."/>
            <person name="Honaas L."/>
            <person name="Yang Z."/>
            <person name="Spallek T."/>
            <person name="Conn C.E."/>
            <person name="Ichihashi Y."/>
            <person name="Cheong K."/>
            <person name="Cui S."/>
            <person name="Der J.P."/>
            <person name="Gundlach H."/>
            <person name="Jiao Y."/>
            <person name="Hori C."/>
            <person name="Ishida J.K."/>
            <person name="Kasahara H."/>
            <person name="Kiba T."/>
            <person name="Kim M.S."/>
            <person name="Koo N."/>
            <person name="Laohavisit A."/>
            <person name="Lee Y.H."/>
            <person name="Lumba S."/>
            <person name="McCourt P."/>
            <person name="Mortimer J.C."/>
            <person name="Mutuku J.M."/>
            <person name="Nomura T."/>
            <person name="Sasaki-Sekimoto Y."/>
            <person name="Seto Y."/>
            <person name="Wang Y."/>
            <person name="Wakatake T."/>
            <person name="Sakakibara H."/>
            <person name="Demura T."/>
            <person name="Yamaguchi S."/>
            <person name="Yoneyama K."/>
            <person name="Manabe R.I."/>
            <person name="Nelson D.C."/>
            <person name="Schulman A.H."/>
            <person name="Timko M.P."/>
            <person name="dePamphilis C.W."/>
            <person name="Choi D."/>
            <person name="Shirasu K."/>
        </authorList>
    </citation>
    <scope>NUCLEOTIDE SEQUENCE [LARGE SCALE GENOMIC DNA]</scope>
    <source>
        <strain evidence="2">cv. UVA1</strain>
    </source>
</reference>
<gene>
    <name evidence="1" type="ORF">STAS_18859</name>
</gene>
<dbReference type="AlphaFoldDB" id="A0A5A7QAU2"/>
<dbReference type="Proteomes" id="UP000325081">
    <property type="component" value="Unassembled WGS sequence"/>
</dbReference>
<sequence length="180" mass="19361">MPRLGNFARSAARYAAAQRRRAPPQNVLTSSLWKVTTERESGIFKEVKIGDGNKWTLVIPMSHPVLARPILPPRARPTNAEDSLLHGVQPLEQDEELADPQIAAVGVAAASGDDETVVGGDLAVRRKLAARHRKDVPHLALLPQHSHENPEVAAVDLLHVVGVLGAQKHGELPAAHSLSV</sequence>
<keyword evidence="2" id="KW-1185">Reference proteome</keyword>
<feature type="non-terminal residue" evidence="1">
    <location>
        <position position="180"/>
    </location>
</feature>
<comment type="caution">
    <text evidence="1">The sequence shown here is derived from an EMBL/GenBank/DDBJ whole genome shotgun (WGS) entry which is preliminary data.</text>
</comment>